<dbReference type="GO" id="GO:0016020">
    <property type="term" value="C:membrane"/>
    <property type="evidence" value="ECO:0007669"/>
    <property type="project" value="UniProtKB-SubCell"/>
</dbReference>
<evidence type="ECO:0000256" key="5">
    <source>
        <dbReference type="ARBA" id="ARBA00023136"/>
    </source>
</evidence>
<dbReference type="Pfam" id="PF00892">
    <property type="entry name" value="EamA"/>
    <property type="match status" value="2"/>
</dbReference>
<dbReference type="Proteomes" id="UP000297475">
    <property type="component" value="Unassembled WGS sequence"/>
</dbReference>
<dbReference type="InterPro" id="IPR000620">
    <property type="entry name" value="EamA_dom"/>
</dbReference>
<dbReference type="InterPro" id="IPR037185">
    <property type="entry name" value="EmrE-like"/>
</dbReference>
<gene>
    <name evidence="8" type="ORF">E4656_07075</name>
</gene>
<dbReference type="OrthoDB" id="2352272at2"/>
<evidence type="ECO:0000256" key="4">
    <source>
        <dbReference type="ARBA" id="ARBA00022989"/>
    </source>
</evidence>
<feature type="transmembrane region" description="Helical" evidence="6">
    <location>
        <begin position="142"/>
        <end position="163"/>
    </location>
</feature>
<keyword evidence="9" id="KW-1185">Reference proteome</keyword>
<evidence type="ECO:0000256" key="6">
    <source>
        <dbReference type="SAM" id="Phobius"/>
    </source>
</evidence>
<dbReference type="PANTHER" id="PTHR32322">
    <property type="entry name" value="INNER MEMBRANE TRANSPORTER"/>
    <property type="match status" value="1"/>
</dbReference>
<evidence type="ECO:0000259" key="7">
    <source>
        <dbReference type="Pfam" id="PF00892"/>
    </source>
</evidence>
<feature type="transmembrane region" description="Helical" evidence="6">
    <location>
        <begin position="118"/>
        <end position="136"/>
    </location>
</feature>
<evidence type="ECO:0000256" key="2">
    <source>
        <dbReference type="ARBA" id="ARBA00007362"/>
    </source>
</evidence>
<feature type="domain" description="EamA" evidence="7">
    <location>
        <begin position="4"/>
        <end position="134"/>
    </location>
</feature>
<feature type="transmembrane region" description="Helical" evidence="6">
    <location>
        <begin position="63"/>
        <end position="84"/>
    </location>
</feature>
<feature type="transmembrane region" description="Helical" evidence="6">
    <location>
        <begin position="212"/>
        <end position="236"/>
    </location>
</feature>
<evidence type="ECO:0000256" key="1">
    <source>
        <dbReference type="ARBA" id="ARBA00004141"/>
    </source>
</evidence>
<sequence>MNSLLYISTVLIWGSTWLAIAWQVGEVAVPVSVFYRFIMAALVLLIGLMLWRRRQPLSGQDHLFCVLQGSCVFGLNFYCFYLAAGVLPSGLIAILFSMSTLFNAFNGYLFFRTPVPRVFYPALVLGLLGMAMVFWQDLVAVQATWTLAGAIGLSLLGTFGFSLGNMVSVRHQRRGLQISTTNAFAMLYGALLLGSIALLQGASFTLPAEPRYLGALIYLAVIGSVGGFGAYFMLVGRIGAGKAAYATVLFPLVALALSTVFEGYQWRADALTGLVMILSGNLLMFNAHKVVWRWLKPERRLIDGPEVRHGGNTERKI</sequence>
<comment type="similarity">
    <text evidence="2">Belongs to the EamA transporter family.</text>
</comment>
<feature type="transmembrane region" description="Helical" evidence="6">
    <location>
        <begin position="184"/>
        <end position="206"/>
    </location>
</feature>
<dbReference type="RefSeq" id="WP_135482497.1">
    <property type="nucleotide sequence ID" value="NZ_SRMF01000002.1"/>
</dbReference>
<feature type="transmembrane region" description="Helical" evidence="6">
    <location>
        <begin position="31"/>
        <end position="51"/>
    </location>
</feature>
<feature type="domain" description="EamA" evidence="7">
    <location>
        <begin position="152"/>
        <end position="285"/>
    </location>
</feature>
<evidence type="ECO:0000313" key="8">
    <source>
        <dbReference type="EMBL" id="TGG93942.1"/>
    </source>
</evidence>
<feature type="transmembrane region" description="Helical" evidence="6">
    <location>
        <begin position="270"/>
        <end position="292"/>
    </location>
</feature>
<evidence type="ECO:0000256" key="3">
    <source>
        <dbReference type="ARBA" id="ARBA00022692"/>
    </source>
</evidence>
<name>A0A4Z0WER5_9GAMM</name>
<organism evidence="8 9">
    <name type="scientific">Natronospirillum operosum</name>
    <dbReference type="NCBI Taxonomy" id="2759953"/>
    <lineage>
        <taxon>Bacteria</taxon>
        <taxon>Pseudomonadati</taxon>
        <taxon>Pseudomonadota</taxon>
        <taxon>Gammaproteobacteria</taxon>
        <taxon>Oceanospirillales</taxon>
        <taxon>Natronospirillaceae</taxon>
        <taxon>Natronospirillum</taxon>
    </lineage>
</organism>
<comment type="caution">
    <text evidence="8">The sequence shown here is derived from an EMBL/GenBank/DDBJ whole genome shotgun (WGS) entry which is preliminary data.</text>
</comment>
<proteinExistence type="inferred from homology"/>
<protein>
    <submittedName>
        <fullName evidence="8">EamA family transporter</fullName>
    </submittedName>
</protein>
<dbReference type="SUPFAM" id="SSF103481">
    <property type="entry name" value="Multidrug resistance efflux transporter EmrE"/>
    <property type="match status" value="2"/>
</dbReference>
<keyword evidence="5 6" id="KW-0472">Membrane</keyword>
<keyword evidence="4 6" id="KW-1133">Transmembrane helix</keyword>
<evidence type="ECO:0000313" key="9">
    <source>
        <dbReference type="Proteomes" id="UP000297475"/>
    </source>
</evidence>
<accession>A0A4Z0WER5</accession>
<dbReference type="EMBL" id="SRMF01000002">
    <property type="protein sequence ID" value="TGG93942.1"/>
    <property type="molecule type" value="Genomic_DNA"/>
</dbReference>
<reference evidence="8 9" key="1">
    <citation type="submission" date="2019-04" db="EMBL/GenBank/DDBJ databases">
        <title>Natronospirillum operosus gen. nov., sp. nov., a haloalkaliphilic satellite isolated from decaying biomass of laboratory culture of cyanobacterium Geitlerinema sp. and proposal of Natronospirillaceae fam. nov. and Saccharospirillaceae fam. nov.</title>
        <authorList>
            <person name="Kevbrin V."/>
            <person name="Boltyanskaya Y."/>
            <person name="Koziaeva V."/>
            <person name="Grouzdev D.S."/>
            <person name="Park M."/>
            <person name="Cho J."/>
        </authorList>
    </citation>
    <scope>NUCLEOTIDE SEQUENCE [LARGE SCALE GENOMIC DNA]</scope>
    <source>
        <strain evidence="8 9">G-116</strain>
    </source>
</reference>
<feature type="transmembrane region" description="Helical" evidence="6">
    <location>
        <begin position="90"/>
        <end position="111"/>
    </location>
</feature>
<dbReference type="PANTHER" id="PTHR32322:SF2">
    <property type="entry name" value="EAMA DOMAIN-CONTAINING PROTEIN"/>
    <property type="match status" value="1"/>
</dbReference>
<comment type="subcellular location">
    <subcellularLocation>
        <location evidence="1">Membrane</location>
        <topology evidence="1">Multi-pass membrane protein</topology>
    </subcellularLocation>
</comment>
<dbReference type="AlphaFoldDB" id="A0A4Z0WER5"/>
<feature type="transmembrane region" description="Helical" evidence="6">
    <location>
        <begin position="243"/>
        <end position="264"/>
    </location>
</feature>
<dbReference type="InterPro" id="IPR050638">
    <property type="entry name" value="AA-Vitamin_Transporters"/>
</dbReference>
<keyword evidence="3 6" id="KW-0812">Transmembrane</keyword>